<protein>
    <recommendedName>
        <fullName evidence="2">Zn(2)-C6 fungal-type domain-containing protein</fullName>
    </recommendedName>
</protein>
<evidence type="ECO:0000313" key="4">
    <source>
        <dbReference type="Proteomes" id="UP000301737"/>
    </source>
</evidence>
<dbReference type="Pfam" id="PF00172">
    <property type="entry name" value="Zn_clus"/>
    <property type="match status" value="1"/>
</dbReference>
<feature type="region of interest" description="Disordered" evidence="1">
    <location>
        <begin position="47"/>
        <end position="79"/>
    </location>
</feature>
<evidence type="ECO:0000259" key="2">
    <source>
        <dbReference type="PROSITE" id="PS50048"/>
    </source>
</evidence>
<dbReference type="SMART" id="SM00066">
    <property type="entry name" value="GAL4"/>
    <property type="match status" value="1"/>
</dbReference>
<dbReference type="PROSITE" id="PS00463">
    <property type="entry name" value="ZN2_CY6_FUNGAL_1"/>
    <property type="match status" value="1"/>
</dbReference>
<dbReference type="AlphaFoldDB" id="A0A4C2EA43"/>
<dbReference type="CDD" id="cd00067">
    <property type="entry name" value="GAL4"/>
    <property type="match status" value="1"/>
</dbReference>
<dbReference type="CDD" id="cd12148">
    <property type="entry name" value="fungal_TF_MHR"/>
    <property type="match status" value="1"/>
</dbReference>
<dbReference type="InterPro" id="IPR052693">
    <property type="entry name" value="Yeast_MDR_Regulatory"/>
</dbReference>
<dbReference type="InterPro" id="IPR036864">
    <property type="entry name" value="Zn2-C6_fun-type_DNA-bd_sf"/>
</dbReference>
<evidence type="ECO:0000256" key="1">
    <source>
        <dbReference type="SAM" id="MobiDB-lite"/>
    </source>
</evidence>
<evidence type="ECO:0000313" key="3">
    <source>
        <dbReference type="EMBL" id="GCF01106.1"/>
    </source>
</evidence>
<dbReference type="GO" id="GO:0000981">
    <property type="term" value="F:DNA-binding transcription factor activity, RNA polymerase II-specific"/>
    <property type="evidence" value="ECO:0007669"/>
    <property type="project" value="InterPro"/>
</dbReference>
<feature type="domain" description="Zn(2)-C6 fungal-type" evidence="2">
    <location>
        <begin position="12"/>
        <end position="42"/>
    </location>
</feature>
<name>A0A4C2EA43_9SACH</name>
<dbReference type="PANTHER" id="PTHR31405:SF8">
    <property type="entry name" value="TRANSCRIPTION FACTOR PDR8-RELATED"/>
    <property type="match status" value="1"/>
</dbReference>
<dbReference type="GO" id="GO:0008270">
    <property type="term" value="F:zinc ion binding"/>
    <property type="evidence" value="ECO:0007669"/>
    <property type="project" value="InterPro"/>
</dbReference>
<dbReference type="OrthoDB" id="4356994at2759"/>
<dbReference type="InterPro" id="IPR001138">
    <property type="entry name" value="Zn2Cys6_DnaBD"/>
</dbReference>
<keyword evidence="4" id="KW-1185">Reference proteome</keyword>
<feature type="compositionally biased region" description="Low complexity" evidence="1">
    <location>
        <begin position="61"/>
        <end position="73"/>
    </location>
</feature>
<dbReference type="PANTHER" id="PTHR31405">
    <property type="entry name" value="TRANSCRIPTION FACTOR PDR8-RELATED"/>
    <property type="match status" value="1"/>
</dbReference>
<dbReference type="PROSITE" id="PS50048">
    <property type="entry name" value="ZN2_CY6_FUNGAL_2"/>
    <property type="match status" value="1"/>
</dbReference>
<organism evidence="3 4">
    <name type="scientific">Zygosaccharomyces mellis</name>
    <dbReference type="NCBI Taxonomy" id="42258"/>
    <lineage>
        <taxon>Eukaryota</taxon>
        <taxon>Fungi</taxon>
        <taxon>Dikarya</taxon>
        <taxon>Ascomycota</taxon>
        <taxon>Saccharomycotina</taxon>
        <taxon>Saccharomycetes</taxon>
        <taxon>Saccharomycetales</taxon>
        <taxon>Saccharomycetaceae</taxon>
        <taxon>Zygosaccharomyces</taxon>
    </lineage>
</organism>
<dbReference type="SUPFAM" id="SSF57701">
    <property type="entry name" value="Zn2/Cys6 DNA-binding domain"/>
    <property type="match status" value="1"/>
</dbReference>
<gene>
    <name evidence="3" type="ORF">ZYGM_002287</name>
</gene>
<dbReference type="EMBL" id="BIMX01000026">
    <property type="protein sequence ID" value="GCF01106.1"/>
    <property type="molecule type" value="Genomic_DNA"/>
</dbReference>
<accession>A0A4C2EA43</accession>
<proteinExistence type="predicted"/>
<dbReference type="Gene3D" id="4.10.240.10">
    <property type="entry name" value="Zn(2)-C6 fungal-type DNA-binding domain"/>
    <property type="match status" value="1"/>
</dbReference>
<sequence length="658" mass="76474">MCTGTRNKIIRACDNCRKRKIKCDRKRPACSACHQRRLLCEYNGRSNKGKERRLPSDQDDNLPLLSDLNNPSNIRAEDQDEEFDRKTFRSLNYIRNKNGRVNFYGPTSFRNVIYIMSLETYFMKFWSSLKEVRQKWKEEHEYLSFRRKSANFTHMPLCLITSGSILEALCACLPNFDKIVEVVKMFFESEFFISLPFIDPNKIYQYLNSFQLDEFRIASLKTGSKDNIYQLAIITEILSVVYFRDKVPTTVELFHNIVLSSIDGKSSFLEKVQFLMLRYFVHKIEGVIHPDDTSLRNLVNMAYVTATDIGLHQTENYLYFKDDSKHLSTLWAFMLFADFEVSFSAGCPLHISEGTNLMSFYQTSTENVGPEDSLLVFVNRILFLREVITELYGPTTISDLEAIIYKLKLFYIKTFGPIIFNIVSEQNTVKDFKVLILKLSTLQIISNLSLISLGLQKKTSYELKRNTYVCQFSSIKLLVDNLRTYLYSFKMLNKDLLNVKLFGLSYSFHSIGPRTAVDLFSVIMKAAIFEKFHHQLSQKKYAHCHNITDFENILKGINFLHIEETENHIDCSTALELLQTIYSYFWGCVSSQFLEVSSYSYISRINTIFIPSIKIATETLLKDIGTLDEDIEKESNGSIDHSPLPESFFDFMFEDLLF</sequence>
<comment type="caution">
    <text evidence="3">The sequence shown here is derived from an EMBL/GenBank/DDBJ whole genome shotgun (WGS) entry which is preliminary data.</text>
</comment>
<reference evidence="3 4" key="1">
    <citation type="submission" date="2019-01" db="EMBL/GenBank/DDBJ databases">
        <title>Draft Genome Sequencing of Zygosaccharomyces mellis Ca-7.</title>
        <authorList>
            <person name="Shiwa Y."/>
            <person name="Kanesaki Y."/>
            <person name="Ishige T."/>
            <person name="Mura K."/>
            <person name="Hori T."/>
            <person name="Tamura T."/>
        </authorList>
    </citation>
    <scope>NUCLEOTIDE SEQUENCE [LARGE SCALE GENOMIC DNA]</scope>
    <source>
        <strain evidence="3 4">Ca-7</strain>
    </source>
</reference>
<dbReference type="Proteomes" id="UP000301737">
    <property type="component" value="Unassembled WGS sequence"/>
</dbReference>